<dbReference type="InterPro" id="IPR010359">
    <property type="entry name" value="IrrE_HExxH"/>
</dbReference>
<evidence type="ECO:0000313" key="3">
    <source>
        <dbReference type="Proteomes" id="UP000013785"/>
    </source>
</evidence>
<evidence type="ECO:0000313" key="2">
    <source>
        <dbReference type="EMBL" id="EOL41628.1"/>
    </source>
</evidence>
<keyword evidence="3" id="KW-1185">Reference proteome</keyword>
<evidence type="ECO:0000259" key="1">
    <source>
        <dbReference type="Pfam" id="PF06114"/>
    </source>
</evidence>
<feature type="domain" description="IrrE N-terminal-like" evidence="1">
    <location>
        <begin position="76"/>
        <end position="175"/>
    </location>
</feature>
<dbReference type="STRING" id="154621.RV11_GL002850"/>
<accession>R3TKN8</accession>
<dbReference type="AlphaFoldDB" id="R3TKN8"/>
<dbReference type="eggNOG" id="COG2856">
    <property type="taxonomic scope" value="Bacteria"/>
</dbReference>
<comment type="caution">
    <text evidence="2">The sequence shown here is derived from an EMBL/GenBank/DDBJ whole genome shotgun (WGS) entry which is preliminary data.</text>
</comment>
<proteinExistence type="predicted"/>
<protein>
    <recommendedName>
        <fullName evidence="1">IrrE N-terminal-like domain-containing protein</fullName>
    </recommendedName>
</protein>
<dbReference type="PATRIC" id="fig|1158610.3.peg.3179"/>
<dbReference type="RefSeq" id="WP_010769824.1">
    <property type="nucleotide sequence ID" value="NZ_ASWE01000001.1"/>
</dbReference>
<reference evidence="2 3" key="1">
    <citation type="submission" date="2013-02" db="EMBL/GenBank/DDBJ databases">
        <title>The Genome Sequence of Enterococcus phoeniculicola BAA-412.</title>
        <authorList>
            <consortium name="The Broad Institute Genome Sequencing Platform"/>
            <consortium name="The Broad Institute Genome Sequencing Center for Infectious Disease"/>
            <person name="Earl A.M."/>
            <person name="Gilmore M.S."/>
            <person name="Lebreton F."/>
            <person name="Walker B."/>
            <person name="Young S.K."/>
            <person name="Zeng Q."/>
            <person name="Gargeya S."/>
            <person name="Fitzgerald M."/>
            <person name="Haas B."/>
            <person name="Abouelleil A."/>
            <person name="Alvarado L."/>
            <person name="Arachchi H.M."/>
            <person name="Berlin A.M."/>
            <person name="Chapman S.B."/>
            <person name="Dewar J."/>
            <person name="Goldberg J."/>
            <person name="Griggs A."/>
            <person name="Gujja S."/>
            <person name="Hansen M."/>
            <person name="Howarth C."/>
            <person name="Imamovic A."/>
            <person name="Larimer J."/>
            <person name="McCowan C."/>
            <person name="Murphy C."/>
            <person name="Neiman D."/>
            <person name="Pearson M."/>
            <person name="Priest M."/>
            <person name="Roberts A."/>
            <person name="Saif S."/>
            <person name="Shea T."/>
            <person name="Sisk P."/>
            <person name="Sykes S."/>
            <person name="Wortman J."/>
            <person name="Nusbaum C."/>
            <person name="Birren B."/>
        </authorList>
    </citation>
    <scope>NUCLEOTIDE SEQUENCE [LARGE SCALE GENOMIC DNA]</scope>
    <source>
        <strain evidence="2 3">ATCC BAA-412</strain>
    </source>
</reference>
<sequence>MDYVDSGLYFEASDIANELCNEAAAYLSKPIERVNCFDVKTYVEEVEDIEFIEVTFKKHLRKMMLGSTSKIAGEIFISINAELMIERKNFTCMHEIIHYYRDIPYEQENHTFSDMIEENGYLSEDFPKEYRANVGASILMANDQALQYALKKFETFEEVARYFFMSKAALFNRLSDYLIYVHNCTPSYSRTLINHYKFGRKNDLFQVFFS</sequence>
<name>R3TKN8_9ENTE</name>
<organism evidence="2 3">
    <name type="scientific">Enterococcus phoeniculicola ATCC BAA-412</name>
    <dbReference type="NCBI Taxonomy" id="1158610"/>
    <lineage>
        <taxon>Bacteria</taxon>
        <taxon>Bacillati</taxon>
        <taxon>Bacillota</taxon>
        <taxon>Bacilli</taxon>
        <taxon>Lactobacillales</taxon>
        <taxon>Enterococcaceae</taxon>
        <taxon>Enterococcus</taxon>
    </lineage>
</organism>
<gene>
    <name evidence="2" type="ORF">UC3_03192</name>
</gene>
<dbReference type="Proteomes" id="UP000013785">
    <property type="component" value="Unassembled WGS sequence"/>
</dbReference>
<dbReference type="Pfam" id="PF06114">
    <property type="entry name" value="Peptidase_M78"/>
    <property type="match status" value="1"/>
</dbReference>
<dbReference type="EMBL" id="AJAT01000018">
    <property type="protein sequence ID" value="EOL41628.1"/>
    <property type="molecule type" value="Genomic_DNA"/>
</dbReference>
<dbReference type="Gene3D" id="1.10.10.2910">
    <property type="match status" value="1"/>
</dbReference>
<dbReference type="HOGENOM" id="CLU_1308550_0_0_9"/>